<accession>A0A3E3I474</accession>
<evidence type="ECO:0000313" key="2">
    <source>
        <dbReference type="EMBL" id="RGE59899.1"/>
    </source>
</evidence>
<dbReference type="InterPro" id="IPR025973">
    <property type="entry name" value="Cys_rich_VLP_dom"/>
</dbReference>
<dbReference type="EMBL" id="QVLV01000008">
    <property type="protein sequence ID" value="RGE59899.1"/>
    <property type="molecule type" value="Genomic_DNA"/>
</dbReference>
<protein>
    <recommendedName>
        <fullName evidence="1">Cysteine-rich VLP domain-containing protein</fullName>
    </recommendedName>
</protein>
<dbReference type="Proteomes" id="UP000260812">
    <property type="component" value="Unassembled WGS sequence"/>
</dbReference>
<dbReference type="GeneID" id="97987955"/>
<feature type="domain" description="Cysteine-rich VLP" evidence="1">
    <location>
        <begin position="7"/>
        <end position="61"/>
    </location>
</feature>
<comment type="caution">
    <text evidence="2">The sequence shown here is derived from an EMBL/GenBank/DDBJ whole genome shotgun (WGS) entry which is preliminary data.</text>
</comment>
<name>A0A3E3I474_9FIRM</name>
<dbReference type="RefSeq" id="WP_117544763.1">
    <property type="nucleotide sequence ID" value="NZ_QVLV01000008.1"/>
</dbReference>
<gene>
    <name evidence="2" type="ORF">DXC51_14050</name>
</gene>
<evidence type="ECO:0000259" key="1">
    <source>
        <dbReference type="Pfam" id="PF14194"/>
    </source>
</evidence>
<organism evidence="2 3">
    <name type="scientific">Eisenbergiella massiliensis</name>
    <dbReference type="NCBI Taxonomy" id="1720294"/>
    <lineage>
        <taxon>Bacteria</taxon>
        <taxon>Bacillati</taxon>
        <taxon>Bacillota</taxon>
        <taxon>Clostridia</taxon>
        <taxon>Lachnospirales</taxon>
        <taxon>Lachnospiraceae</taxon>
        <taxon>Eisenbergiella</taxon>
    </lineage>
</organism>
<reference evidence="2" key="1">
    <citation type="submission" date="2018-08" db="EMBL/GenBank/DDBJ databases">
        <title>A genome reference for cultivated species of the human gut microbiota.</title>
        <authorList>
            <person name="Zou Y."/>
            <person name="Xue W."/>
            <person name="Luo G."/>
        </authorList>
    </citation>
    <scope>NUCLEOTIDE SEQUENCE [LARGE SCALE GENOMIC DNA]</scope>
    <source>
        <strain evidence="2">TF05-5AC</strain>
    </source>
</reference>
<keyword evidence="3" id="KW-1185">Reference proteome</keyword>
<dbReference type="AlphaFoldDB" id="A0A3E3I474"/>
<dbReference type="Pfam" id="PF14194">
    <property type="entry name" value="Cys_rich_VLP"/>
    <property type="match status" value="1"/>
</dbReference>
<proteinExistence type="predicted"/>
<evidence type="ECO:0000313" key="3">
    <source>
        <dbReference type="Proteomes" id="UP000260812"/>
    </source>
</evidence>
<sequence length="117" mass="13084">MDQRELTREERAAIRALVVKRCANYDRGVGCLPLDCECYMLGKTWTGPLCRYFRAAVLPLDPALEAALTAPAPVETRACPLCGRPALLGGRRRYCSPACAQAAHRKQQRDHMRKKRG</sequence>